<evidence type="ECO:0000313" key="2">
    <source>
        <dbReference type="Proteomes" id="UP001500213"/>
    </source>
</evidence>
<accession>A0ABP8AV97</accession>
<sequence>MSKTVVGMALGAVLALSWAALGFWAFVLVLFAMAVGAGVGRIMDGRLDVRTLTDAFRGKRSSS</sequence>
<dbReference type="RefSeq" id="WP_344776607.1">
    <property type="nucleotide sequence ID" value="NZ_BAABBX010000015.1"/>
</dbReference>
<comment type="caution">
    <text evidence="1">The sequence shown here is derived from an EMBL/GenBank/DDBJ whole genome shotgun (WGS) entry which is preliminary data.</text>
</comment>
<dbReference type="EMBL" id="BAABBX010000015">
    <property type="protein sequence ID" value="GAA4190930.1"/>
    <property type="molecule type" value="Genomic_DNA"/>
</dbReference>
<gene>
    <name evidence="1" type="ORF">GCM10022288_20980</name>
</gene>
<proteinExistence type="predicted"/>
<dbReference type="InterPro" id="IPR018730">
    <property type="entry name" value="DUF2273"/>
</dbReference>
<name>A0ABP8AV97_9MICO</name>
<evidence type="ECO:0008006" key="3">
    <source>
        <dbReference type="Google" id="ProtNLM"/>
    </source>
</evidence>
<dbReference type="Pfam" id="PF10031">
    <property type="entry name" value="DUF2273"/>
    <property type="match status" value="1"/>
</dbReference>
<evidence type="ECO:0000313" key="1">
    <source>
        <dbReference type="EMBL" id="GAA4190930.1"/>
    </source>
</evidence>
<dbReference type="Proteomes" id="UP001500213">
    <property type="component" value="Unassembled WGS sequence"/>
</dbReference>
<reference evidence="2" key="1">
    <citation type="journal article" date="2019" name="Int. J. Syst. Evol. Microbiol.">
        <title>The Global Catalogue of Microorganisms (GCM) 10K type strain sequencing project: providing services to taxonomists for standard genome sequencing and annotation.</title>
        <authorList>
            <consortium name="The Broad Institute Genomics Platform"/>
            <consortium name="The Broad Institute Genome Sequencing Center for Infectious Disease"/>
            <person name="Wu L."/>
            <person name="Ma J."/>
        </authorList>
    </citation>
    <scope>NUCLEOTIDE SEQUENCE [LARGE SCALE GENOMIC DNA]</scope>
    <source>
        <strain evidence="2">JCM 17593</strain>
    </source>
</reference>
<keyword evidence="2" id="KW-1185">Reference proteome</keyword>
<organism evidence="1 2">
    <name type="scientific">Gryllotalpicola kribbensis</name>
    <dbReference type="NCBI Taxonomy" id="993084"/>
    <lineage>
        <taxon>Bacteria</taxon>
        <taxon>Bacillati</taxon>
        <taxon>Actinomycetota</taxon>
        <taxon>Actinomycetes</taxon>
        <taxon>Micrococcales</taxon>
        <taxon>Microbacteriaceae</taxon>
        <taxon>Gryllotalpicola</taxon>
    </lineage>
</organism>
<protein>
    <recommendedName>
        <fullName evidence="3">DUF2273 domain-containing protein</fullName>
    </recommendedName>
</protein>